<name>I1YHJ6_METFJ</name>
<gene>
    <name evidence="2" type="ordered locus">Q7C_1239</name>
</gene>
<dbReference type="AlphaFoldDB" id="I1YHJ6"/>
<organism evidence="2 3">
    <name type="scientific">Methylophaga frappieri (strain ATCC BAA-2434 / DSM 25690 / JAM7)</name>
    <dbReference type="NCBI Taxonomy" id="754477"/>
    <lineage>
        <taxon>Bacteria</taxon>
        <taxon>Pseudomonadati</taxon>
        <taxon>Pseudomonadota</taxon>
        <taxon>Gammaproteobacteria</taxon>
        <taxon>Thiotrichales</taxon>
        <taxon>Piscirickettsiaceae</taxon>
        <taxon>Methylophaga</taxon>
    </lineage>
</organism>
<dbReference type="KEGG" id="mec:Q7C_1239"/>
<keyword evidence="3" id="KW-1185">Reference proteome</keyword>
<dbReference type="RefSeq" id="WP_014703809.1">
    <property type="nucleotide sequence ID" value="NC_017856.1"/>
</dbReference>
<evidence type="ECO:0000256" key="1">
    <source>
        <dbReference type="SAM" id="MobiDB-lite"/>
    </source>
</evidence>
<proteinExistence type="predicted"/>
<feature type="compositionally biased region" description="Polar residues" evidence="1">
    <location>
        <begin position="22"/>
        <end position="36"/>
    </location>
</feature>
<dbReference type="Proteomes" id="UP000009145">
    <property type="component" value="Chromosome"/>
</dbReference>
<reference evidence="2 3" key="1">
    <citation type="journal article" date="2012" name="J. Bacteriol.">
        <title>Complete genome sequences of Methylophaga sp. strain JAM1 and Methylophaga sp. strain JAM7.</title>
        <authorList>
            <person name="Villeneuve C."/>
            <person name="Martineau C."/>
            <person name="Mauffrey F."/>
            <person name="Villemur R."/>
        </authorList>
    </citation>
    <scope>NUCLEOTIDE SEQUENCE [LARGE SCALE GENOMIC DNA]</scope>
    <source>
        <strain evidence="2 3">JAM7</strain>
    </source>
</reference>
<sequence length="106" mass="11481" precursor="true">MQISPNQLPVIPAKQTLPPSQPGNATSFGQTPAQPTLLTRPSQQVFGSSELHDVQQARIVRTLAQLDKSSYFSTQSKPLPAPVQAYLQIANLSENTAKTGLIDERV</sequence>
<dbReference type="PATRIC" id="fig|754477.3.peg.1218"/>
<dbReference type="STRING" id="754477.Q7C_1239"/>
<evidence type="ECO:0000313" key="3">
    <source>
        <dbReference type="Proteomes" id="UP000009145"/>
    </source>
</evidence>
<dbReference type="EMBL" id="CP003380">
    <property type="protein sequence ID" value="AFJ02389.1"/>
    <property type="molecule type" value="Genomic_DNA"/>
</dbReference>
<evidence type="ECO:0000313" key="2">
    <source>
        <dbReference type="EMBL" id="AFJ02389.1"/>
    </source>
</evidence>
<protein>
    <submittedName>
        <fullName evidence="2">Uncharacterized protein</fullName>
    </submittedName>
</protein>
<dbReference type="HOGENOM" id="CLU_2220030_0_0_6"/>
<accession>I1YHJ6</accession>
<feature type="region of interest" description="Disordered" evidence="1">
    <location>
        <begin position="1"/>
        <end position="36"/>
    </location>
</feature>